<gene>
    <name evidence="3" type="ORF">L5515_015715</name>
</gene>
<evidence type="ECO:0000313" key="3">
    <source>
        <dbReference type="EMBL" id="UMM20443.1"/>
    </source>
</evidence>
<proteinExistence type="predicted"/>
<keyword evidence="2" id="KW-0812">Transmembrane</keyword>
<evidence type="ECO:0000256" key="2">
    <source>
        <dbReference type="SAM" id="Phobius"/>
    </source>
</evidence>
<dbReference type="AlphaFoldDB" id="A0AAE9EFN7"/>
<keyword evidence="2" id="KW-0472">Membrane</keyword>
<reference evidence="3 4" key="1">
    <citation type="submission" date="2022-04" db="EMBL/GenBank/DDBJ databases">
        <title>Chromosome-level reference genomes for two strains of Caenorhabditis briggsae: an improved platform for comparative genomics.</title>
        <authorList>
            <person name="Stevens L."/>
            <person name="Andersen E."/>
        </authorList>
    </citation>
    <scope>NUCLEOTIDE SEQUENCE [LARGE SCALE GENOMIC DNA]</scope>
    <source>
        <strain evidence="3">VX34</strain>
        <tissue evidence="3">Whole-organism</tissue>
    </source>
</reference>
<feature type="compositionally biased region" description="Basic and acidic residues" evidence="1">
    <location>
        <begin position="1"/>
        <end position="13"/>
    </location>
</feature>
<name>A0AAE9EFN7_CAEBR</name>
<feature type="region of interest" description="Disordered" evidence="1">
    <location>
        <begin position="1"/>
        <end position="50"/>
    </location>
</feature>
<keyword evidence="4" id="KW-1185">Reference proteome</keyword>
<dbReference type="Proteomes" id="UP000829354">
    <property type="component" value="Chromosome II"/>
</dbReference>
<dbReference type="EMBL" id="CP092621">
    <property type="protein sequence ID" value="UMM20443.1"/>
    <property type="molecule type" value="Genomic_DNA"/>
</dbReference>
<keyword evidence="2" id="KW-1133">Transmembrane helix</keyword>
<accession>A0AAE9EFN7</accession>
<organism evidence="3 4">
    <name type="scientific">Caenorhabditis briggsae</name>
    <dbReference type="NCBI Taxonomy" id="6238"/>
    <lineage>
        <taxon>Eukaryota</taxon>
        <taxon>Metazoa</taxon>
        <taxon>Ecdysozoa</taxon>
        <taxon>Nematoda</taxon>
        <taxon>Chromadorea</taxon>
        <taxon>Rhabditida</taxon>
        <taxon>Rhabditina</taxon>
        <taxon>Rhabditomorpha</taxon>
        <taxon>Rhabditoidea</taxon>
        <taxon>Rhabditidae</taxon>
        <taxon>Peloderinae</taxon>
        <taxon>Caenorhabditis</taxon>
    </lineage>
</organism>
<feature type="compositionally biased region" description="Polar residues" evidence="1">
    <location>
        <begin position="31"/>
        <end position="44"/>
    </location>
</feature>
<protein>
    <submittedName>
        <fullName evidence="3">Uncharacterized protein</fullName>
    </submittedName>
</protein>
<sequence length="82" mass="9040">MNEIDGHENHLATKLDTTTASPSPWLPIVFPSTNTKPQSSQSQEPKLKRASRDLPTPIVSLVGASVAFMLIIFVGAFFYCRH</sequence>
<evidence type="ECO:0000256" key="1">
    <source>
        <dbReference type="SAM" id="MobiDB-lite"/>
    </source>
</evidence>
<feature type="transmembrane region" description="Helical" evidence="2">
    <location>
        <begin position="58"/>
        <end position="80"/>
    </location>
</feature>
<evidence type="ECO:0000313" key="4">
    <source>
        <dbReference type="Proteomes" id="UP000829354"/>
    </source>
</evidence>